<accession>A0A401IGX2</accession>
<dbReference type="EMBL" id="BDQK01000009">
    <property type="protein sequence ID" value="GBF80535.1"/>
    <property type="molecule type" value="Genomic_DNA"/>
</dbReference>
<protein>
    <submittedName>
        <fullName evidence="1">Acetyltransferase</fullName>
    </submittedName>
</protein>
<proteinExistence type="predicted"/>
<name>A0A401IGX2_APHSA</name>
<keyword evidence="1" id="KW-0808">Transferase</keyword>
<dbReference type="Proteomes" id="UP000287247">
    <property type="component" value="Unassembled WGS sequence"/>
</dbReference>
<reference evidence="2" key="1">
    <citation type="submission" date="2017-05" db="EMBL/GenBank/DDBJ databases">
        <title>Physiological properties and genetic analysis related to exopolysaccharide production of fresh-water unicellular cyanobacterium Aphanothece sacrum, Suizenji Nori, that has been cultured as a food source in Japan.</title>
        <authorList>
            <person name="Kanesaki Y."/>
            <person name="Yoshikawa S."/>
            <person name="Ohki K."/>
        </authorList>
    </citation>
    <scope>NUCLEOTIDE SEQUENCE [LARGE SCALE GENOMIC DNA]</scope>
    <source>
        <strain evidence="2">FPU1</strain>
    </source>
</reference>
<comment type="caution">
    <text evidence="1">The sequence shown here is derived from an EMBL/GenBank/DDBJ whole genome shotgun (WGS) entry which is preliminary data.</text>
</comment>
<organism evidence="1 2">
    <name type="scientific">Aphanothece sacrum FPU1</name>
    <dbReference type="NCBI Taxonomy" id="1920663"/>
    <lineage>
        <taxon>Bacteria</taxon>
        <taxon>Bacillati</taxon>
        <taxon>Cyanobacteriota</taxon>
        <taxon>Cyanophyceae</taxon>
        <taxon>Oscillatoriophycideae</taxon>
        <taxon>Chroococcales</taxon>
        <taxon>Aphanothecaceae</taxon>
        <taxon>Aphanothece</taxon>
    </lineage>
</organism>
<evidence type="ECO:0000313" key="2">
    <source>
        <dbReference type="Proteomes" id="UP000287247"/>
    </source>
</evidence>
<dbReference type="InterPro" id="IPR024508">
    <property type="entry name" value="DUF3226"/>
</dbReference>
<dbReference type="AlphaFoldDB" id="A0A401IGX2"/>
<evidence type="ECO:0000313" key="1">
    <source>
        <dbReference type="EMBL" id="GBF80535.1"/>
    </source>
</evidence>
<keyword evidence="2" id="KW-1185">Reference proteome</keyword>
<dbReference type="GO" id="GO:0016740">
    <property type="term" value="F:transferase activity"/>
    <property type="evidence" value="ECO:0007669"/>
    <property type="project" value="UniProtKB-KW"/>
</dbReference>
<gene>
    <name evidence="1" type="ORF">AsFPU1_1936</name>
</gene>
<sequence length="102" mass="11477">MTTKALKKLLVEGDEDKRVIPELIEANGITWGQTKDTAIVKIKSYDGIENLLDKDVIYTELEDRGLISLGIIIDADDDPLDRWQSIRNVCLPTITDLPQELP</sequence>
<dbReference type="Pfam" id="PF11536">
    <property type="entry name" value="DUF3226"/>
    <property type="match status" value="1"/>
</dbReference>